<dbReference type="PROSITE" id="PS52029">
    <property type="entry name" value="LD_TPASE"/>
    <property type="match status" value="1"/>
</dbReference>
<evidence type="ECO:0000256" key="1">
    <source>
        <dbReference type="ARBA" id="ARBA00004752"/>
    </source>
</evidence>
<evidence type="ECO:0000256" key="8">
    <source>
        <dbReference type="SAM" id="MobiDB-lite"/>
    </source>
</evidence>
<gene>
    <name evidence="10" type="ORF">ABOZ73_14145</name>
</gene>
<evidence type="ECO:0000256" key="6">
    <source>
        <dbReference type="ARBA" id="ARBA00023316"/>
    </source>
</evidence>
<keyword evidence="6 7" id="KW-0961">Cell wall biogenesis/degradation</keyword>
<dbReference type="EMBL" id="CP158375">
    <property type="protein sequence ID" value="XDO95922.1"/>
    <property type="molecule type" value="Genomic_DNA"/>
</dbReference>
<evidence type="ECO:0000256" key="3">
    <source>
        <dbReference type="ARBA" id="ARBA00022679"/>
    </source>
</evidence>
<dbReference type="Gene3D" id="2.40.440.10">
    <property type="entry name" value="L,D-transpeptidase catalytic domain-like"/>
    <property type="match status" value="1"/>
</dbReference>
<dbReference type="SUPFAM" id="SSF47090">
    <property type="entry name" value="PGBD-like"/>
    <property type="match status" value="1"/>
</dbReference>
<comment type="similarity">
    <text evidence="2">Belongs to the YkuD family.</text>
</comment>
<sequence>MASGQLPPAVTPSAAPAPAAGPIVAPDDLAEQGKAVNVAEFAAAQSDPIAKRDMLVRAQVLLDRARFSPGVVDGQGGDNVSKAIAAFQKANNLNASGQLDADTWAALVRDTGSAVTSYEITEADVAGPFVEKIPVDLTEQAKMETLGYTSPLEALAEKFHMGEGLLQALNPGADFSKPGTKIVVAAVSTAELPRVQKIEVDKAARQVRAFDGGGKLVAVYPATIGSNDRPAPDGDWAVRTVAPEPTYTFDASRLNFGSKKAREAGKLTIAAGPNNPVGAAWIDLTKDTYGIHGTPEPAKVGKVASNGCVRLTNWDAKALAAAVEKGAKVSFLG</sequence>
<feature type="active site" description="Nucleophile" evidence="7">
    <location>
        <position position="308"/>
    </location>
</feature>
<name>A0AB39KQU6_9CAUL</name>
<dbReference type="PANTHER" id="PTHR30582">
    <property type="entry name" value="L,D-TRANSPEPTIDASE"/>
    <property type="match status" value="1"/>
</dbReference>
<dbReference type="Pfam" id="PF01471">
    <property type="entry name" value="PG_binding_1"/>
    <property type="match status" value="1"/>
</dbReference>
<dbReference type="InterPro" id="IPR036366">
    <property type="entry name" value="PGBDSf"/>
</dbReference>
<dbReference type="GO" id="GO:0071555">
    <property type="term" value="P:cell wall organization"/>
    <property type="evidence" value="ECO:0007669"/>
    <property type="project" value="UniProtKB-UniRule"/>
</dbReference>
<dbReference type="GO" id="GO:0005576">
    <property type="term" value="C:extracellular region"/>
    <property type="evidence" value="ECO:0007669"/>
    <property type="project" value="TreeGrafter"/>
</dbReference>
<feature type="region of interest" description="Disordered" evidence="8">
    <location>
        <begin position="1"/>
        <end position="24"/>
    </location>
</feature>
<dbReference type="Pfam" id="PF03734">
    <property type="entry name" value="YkuD"/>
    <property type="match status" value="1"/>
</dbReference>
<keyword evidence="5 7" id="KW-0573">Peptidoglycan synthesis</keyword>
<evidence type="ECO:0000259" key="9">
    <source>
        <dbReference type="PROSITE" id="PS52029"/>
    </source>
</evidence>
<organism evidence="10">
    <name type="scientific">Caulobacter sp. 73W</name>
    <dbReference type="NCBI Taxonomy" id="3161137"/>
    <lineage>
        <taxon>Bacteria</taxon>
        <taxon>Pseudomonadati</taxon>
        <taxon>Pseudomonadota</taxon>
        <taxon>Alphaproteobacteria</taxon>
        <taxon>Caulobacterales</taxon>
        <taxon>Caulobacteraceae</taxon>
        <taxon>Caulobacter</taxon>
    </lineage>
</organism>
<feature type="domain" description="L,D-TPase catalytic" evidence="9">
    <location>
        <begin position="196"/>
        <end position="332"/>
    </location>
</feature>
<reference evidence="10" key="1">
    <citation type="submission" date="2024-06" db="EMBL/GenBank/DDBJ databases">
        <title>Caulobacter inopinatus, sp. nov.</title>
        <authorList>
            <person name="Donachie S.P."/>
        </authorList>
    </citation>
    <scope>NUCLEOTIDE SEQUENCE</scope>
    <source>
        <strain evidence="10">73W</strain>
    </source>
</reference>
<dbReference type="GO" id="GO:0071972">
    <property type="term" value="F:peptidoglycan L,D-transpeptidase activity"/>
    <property type="evidence" value="ECO:0007669"/>
    <property type="project" value="TreeGrafter"/>
</dbReference>
<evidence type="ECO:0000256" key="7">
    <source>
        <dbReference type="PROSITE-ProRule" id="PRU01373"/>
    </source>
</evidence>
<dbReference type="InterPro" id="IPR002477">
    <property type="entry name" value="Peptidoglycan-bd-like"/>
</dbReference>
<proteinExistence type="inferred from homology"/>
<evidence type="ECO:0000256" key="5">
    <source>
        <dbReference type="ARBA" id="ARBA00022984"/>
    </source>
</evidence>
<dbReference type="GO" id="GO:0008360">
    <property type="term" value="P:regulation of cell shape"/>
    <property type="evidence" value="ECO:0007669"/>
    <property type="project" value="UniProtKB-UniRule"/>
</dbReference>
<evidence type="ECO:0000313" key="10">
    <source>
        <dbReference type="EMBL" id="XDO95922.1"/>
    </source>
</evidence>
<dbReference type="GO" id="GO:0016740">
    <property type="term" value="F:transferase activity"/>
    <property type="evidence" value="ECO:0007669"/>
    <property type="project" value="UniProtKB-KW"/>
</dbReference>
<keyword evidence="3" id="KW-0808">Transferase</keyword>
<dbReference type="PANTHER" id="PTHR30582:SF30">
    <property type="entry name" value="BLR4375 PROTEIN"/>
    <property type="match status" value="1"/>
</dbReference>
<comment type="pathway">
    <text evidence="1 7">Cell wall biogenesis; peptidoglycan biosynthesis.</text>
</comment>
<dbReference type="InterPro" id="IPR005490">
    <property type="entry name" value="LD_TPept_cat_dom"/>
</dbReference>
<feature type="compositionally biased region" description="Low complexity" evidence="8">
    <location>
        <begin position="7"/>
        <end position="24"/>
    </location>
</feature>
<protein>
    <submittedName>
        <fullName evidence="10">L,D-transpeptidase</fullName>
    </submittedName>
</protein>
<dbReference type="AlphaFoldDB" id="A0AB39KQU6"/>
<feature type="active site" description="Proton donor/acceptor" evidence="7">
    <location>
        <position position="292"/>
    </location>
</feature>
<dbReference type="InterPro" id="IPR038063">
    <property type="entry name" value="Transpep_catalytic_dom"/>
</dbReference>
<keyword evidence="4 7" id="KW-0133">Cell shape</keyword>
<dbReference type="InterPro" id="IPR036365">
    <property type="entry name" value="PGBD-like_sf"/>
</dbReference>
<dbReference type="Gene3D" id="1.10.101.10">
    <property type="entry name" value="PGBD-like superfamily/PGBD"/>
    <property type="match status" value="1"/>
</dbReference>
<dbReference type="InterPro" id="IPR050979">
    <property type="entry name" value="LD-transpeptidase"/>
</dbReference>
<evidence type="ECO:0000256" key="4">
    <source>
        <dbReference type="ARBA" id="ARBA00022960"/>
    </source>
</evidence>
<dbReference type="RefSeq" id="WP_369058781.1">
    <property type="nucleotide sequence ID" value="NZ_CP158375.1"/>
</dbReference>
<dbReference type="SUPFAM" id="SSF141523">
    <property type="entry name" value="L,D-transpeptidase catalytic domain-like"/>
    <property type="match status" value="1"/>
</dbReference>
<accession>A0AB39KQU6</accession>
<dbReference type="CDD" id="cd16913">
    <property type="entry name" value="YkuD_like"/>
    <property type="match status" value="1"/>
</dbReference>
<dbReference type="GO" id="GO:0018104">
    <property type="term" value="P:peptidoglycan-protein cross-linking"/>
    <property type="evidence" value="ECO:0007669"/>
    <property type="project" value="TreeGrafter"/>
</dbReference>
<evidence type="ECO:0000256" key="2">
    <source>
        <dbReference type="ARBA" id="ARBA00005992"/>
    </source>
</evidence>